<evidence type="ECO:0000313" key="3">
    <source>
        <dbReference type="Proteomes" id="UP000649826"/>
    </source>
</evidence>
<dbReference type="EMBL" id="JACOQG010000002">
    <property type="protein sequence ID" value="MBC5778530.1"/>
    <property type="molecule type" value="Genomic_DNA"/>
</dbReference>
<name>A0ABR7IES6_9FIRM</name>
<feature type="domain" description="DUF7698" evidence="1">
    <location>
        <begin position="1"/>
        <end position="117"/>
    </location>
</feature>
<proteinExistence type="predicted"/>
<gene>
    <name evidence="2" type="ORF">H8Z82_02425</name>
</gene>
<evidence type="ECO:0000313" key="2">
    <source>
        <dbReference type="EMBL" id="MBC5778530.1"/>
    </source>
</evidence>
<dbReference type="RefSeq" id="WP_186994119.1">
    <property type="nucleotide sequence ID" value="NZ_JACOQG010000002.1"/>
</dbReference>
<protein>
    <recommendedName>
        <fullName evidence="1">DUF7698 domain-containing protein</fullName>
    </recommendedName>
</protein>
<reference evidence="2 3" key="1">
    <citation type="submission" date="2020-08" db="EMBL/GenBank/DDBJ databases">
        <title>Genome public.</title>
        <authorList>
            <person name="Liu C."/>
            <person name="Sun Q."/>
        </authorList>
    </citation>
    <scope>NUCLEOTIDE SEQUENCE [LARGE SCALE GENOMIC DNA]</scope>
    <source>
        <strain evidence="2 3">M29</strain>
    </source>
</reference>
<dbReference type="Pfam" id="PF24753">
    <property type="entry name" value="DUF7698"/>
    <property type="match status" value="1"/>
</dbReference>
<dbReference type="Proteomes" id="UP000649826">
    <property type="component" value="Unassembled WGS sequence"/>
</dbReference>
<comment type="caution">
    <text evidence="2">The sequence shown here is derived from an EMBL/GenBank/DDBJ whole genome shotgun (WGS) entry which is preliminary data.</text>
</comment>
<organism evidence="2 3">
    <name type="scientific">Blautia difficilis</name>
    <dbReference type="NCBI Taxonomy" id="2763027"/>
    <lineage>
        <taxon>Bacteria</taxon>
        <taxon>Bacillati</taxon>
        <taxon>Bacillota</taxon>
        <taxon>Clostridia</taxon>
        <taxon>Lachnospirales</taxon>
        <taxon>Lachnospiraceae</taxon>
        <taxon>Blautia</taxon>
    </lineage>
</organism>
<dbReference type="InterPro" id="IPR056115">
    <property type="entry name" value="DUF7698"/>
</dbReference>
<accession>A0ABR7IES6</accession>
<evidence type="ECO:0000259" key="1">
    <source>
        <dbReference type="Pfam" id="PF24753"/>
    </source>
</evidence>
<sequence length="118" mass="13196">MKKIEIFERAIKEGGSLKDYGINATVFAAYRNLEYTGNEDLDFADTIWDHDIAEITETLRENGIKEFTISSTFSGLIETLAAFEKEGIKMAGLTEVNAGYTDFMTGEKARIPAIRMTL</sequence>
<keyword evidence="3" id="KW-1185">Reference proteome</keyword>